<dbReference type="InterPro" id="IPR011067">
    <property type="entry name" value="Plasmid_toxin/cell-grow_inhib"/>
</dbReference>
<dbReference type="InterPro" id="IPR003477">
    <property type="entry name" value="PemK-like"/>
</dbReference>
<name>A0A0G1VSN8_9BACT</name>
<sequence>MVMNAIKDFLKWIGLKERLHSQNHIPPLFKENEVWWCYIGENIGIETNGKGEQFTRPILVLKKYDRYSFLGLPLTTKQKKGSWYVGIHFKDTTQNVVLVQGRVFDYRRLKEKLGELSDADVQAVRKAYASLHCGLL</sequence>
<proteinExistence type="predicted"/>
<gene>
    <name evidence="1" type="ORF">UY44_C0001G0051</name>
</gene>
<reference evidence="1 2" key="1">
    <citation type="journal article" date="2015" name="Nature">
        <title>rRNA introns, odd ribosomes, and small enigmatic genomes across a large radiation of phyla.</title>
        <authorList>
            <person name="Brown C.T."/>
            <person name="Hug L.A."/>
            <person name="Thomas B.C."/>
            <person name="Sharon I."/>
            <person name="Castelle C.J."/>
            <person name="Singh A."/>
            <person name="Wilkins M.J."/>
            <person name="Williams K.H."/>
            <person name="Banfield J.F."/>
        </authorList>
    </citation>
    <scope>NUCLEOTIDE SEQUENCE [LARGE SCALE GENOMIC DNA]</scope>
</reference>
<dbReference type="AlphaFoldDB" id="A0A0G1VSN8"/>
<dbReference type="Gene3D" id="2.30.30.110">
    <property type="match status" value="1"/>
</dbReference>
<dbReference type="Pfam" id="PF02452">
    <property type="entry name" value="PemK_toxin"/>
    <property type="match status" value="1"/>
</dbReference>
<organism evidence="1 2">
    <name type="scientific">Candidatus Kaiserbacteria bacterium GW2011_GWA2_49_19</name>
    <dbReference type="NCBI Taxonomy" id="1618669"/>
    <lineage>
        <taxon>Bacteria</taxon>
        <taxon>Candidatus Kaiseribacteriota</taxon>
    </lineage>
</organism>
<accession>A0A0G1VSN8</accession>
<dbReference type="EMBL" id="LCPZ01000001">
    <property type="protein sequence ID" value="KKW09486.1"/>
    <property type="molecule type" value="Genomic_DNA"/>
</dbReference>
<comment type="caution">
    <text evidence="1">The sequence shown here is derived from an EMBL/GenBank/DDBJ whole genome shotgun (WGS) entry which is preliminary data.</text>
</comment>
<dbReference type="GO" id="GO:0003677">
    <property type="term" value="F:DNA binding"/>
    <property type="evidence" value="ECO:0007669"/>
    <property type="project" value="InterPro"/>
</dbReference>
<dbReference type="Proteomes" id="UP000033965">
    <property type="component" value="Unassembled WGS sequence"/>
</dbReference>
<protein>
    <submittedName>
        <fullName evidence="1">2,4-dihydroxyhept-2-ene-1,7-dioic acid aldolase</fullName>
    </submittedName>
</protein>
<evidence type="ECO:0000313" key="1">
    <source>
        <dbReference type="EMBL" id="KKW09486.1"/>
    </source>
</evidence>
<evidence type="ECO:0000313" key="2">
    <source>
        <dbReference type="Proteomes" id="UP000033965"/>
    </source>
</evidence>
<dbReference type="SUPFAM" id="SSF50118">
    <property type="entry name" value="Cell growth inhibitor/plasmid maintenance toxic component"/>
    <property type="match status" value="1"/>
</dbReference>